<dbReference type="KEGG" id="tuz:TUZN_1522"/>
<dbReference type="EMBL" id="CP002590">
    <property type="protein sequence ID" value="AEA12993.1"/>
    <property type="molecule type" value="Genomic_DNA"/>
</dbReference>
<dbReference type="AlphaFoldDB" id="F2L266"/>
<protein>
    <recommendedName>
        <fullName evidence="3">HEPN domain-containing protein</fullName>
    </recommendedName>
</protein>
<evidence type="ECO:0000313" key="2">
    <source>
        <dbReference type="Proteomes" id="UP000008138"/>
    </source>
</evidence>
<reference key="2">
    <citation type="submission" date="2011-03" db="EMBL/GenBank/DDBJ databases">
        <title>Complete genome sequence of the thermoacidophilic crenarchaeon Thermoproteus uzoniensis 768-20.</title>
        <authorList>
            <person name="Mardanov A.V."/>
            <person name="Gumerov V.M."/>
            <person name="Beletsky A.V."/>
            <person name="Prokofeva M.I."/>
            <person name="Bonch-Osmolovskaya E.A."/>
            <person name="Ravin N.V."/>
            <person name="Skryabin K.G."/>
        </authorList>
    </citation>
    <scope>NUCLEOTIDE SEQUENCE</scope>
    <source>
        <strain>768-20</strain>
    </source>
</reference>
<accession>F2L266</accession>
<dbReference type="GeneID" id="78736781"/>
<dbReference type="HOGENOM" id="CLU_3210950_0_0_2"/>
<keyword evidence="2" id="KW-1185">Reference proteome</keyword>
<dbReference type="Proteomes" id="UP000008138">
    <property type="component" value="Chromosome"/>
</dbReference>
<proteinExistence type="predicted"/>
<organism evidence="1 2">
    <name type="scientific">Thermoproteus uzoniensis (strain 768-20)</name>
    <dbReference type="NCBI Taxonomy" id="999630"/>
    <lineage>
        <taxon>Archaea</taxon>
        <taxon>Thermoproteota</taxon>
        <taxon>Thermoprotei</taxon>
        <taxon>Thermoproteales</taxon>
        <taxon>Thermoproteaceae</taxon>
        <taxon>Thermoproteus</taxon>
    </lineage>
</organism>
<sequence>MLIALEESYIESGYGESSYDAGDVFAASRVVKDLIKLLSRVKLG</sequence>
<dbReference type="STRING" id="999630.TUZN_1522"/>
<evidence type="ECO:0008006" key="3">
    <source>
        <dbReference type="Google" id="ProtNLM"/>
    </source>
</evidence>
<gene>
    <name evidence="1" type="ordered locus">TUZN_1522</name>
</gene>
<name>F2L266_THEU7</name>
<evidence type="ECO:0000313" key="1">
    <source>
        <dbReference type="EMBL" id="AEA12993.1"/>
    </source>
</evidence>
<reference evidence="1 2" key="1">
    <citation type="journal article" date="2011" name="J. Bacteriol.">
        <title>Complete genome sequence of the thermoacidophilic crenarchaeon Thermoproteus uzoniensis 768-20.</title>
        <authorList>
            <person name="Mardanov A.V."/>
            <person name="Gumerov V.M."/>
            <person name="Beletsky A.V."/>
            <person name="Prokofeva M.I."/>
            <person name="Bonch-Osmolovskaya E.A."/>
            <person name="Ravin N.V."/>
            <person name="Skryabin K.G."/>
        </authorList>
    </citation>
    <scope>NUCLEOTIDE SEQUENCE [LARGE SCALE GENOMIC DNA]</scope>
    <source>
        <strain evidence="1 2">768-20</strain>
    </source>
</reference>
<dbReference type="RefSeq" id="WP_013680328.1">
    <property type="nucleotide sequence ID" value="NC_015315.1"/>
</dbReference>